<dbReference type="GO" id="GO:0005737">
    <property type="term" value="C:cytoplasm"/>
    <property type="evidence" value="ECO:0007669"/>
    <property type="project" value="UniProtKB-SubCell"/>
</dbReference>
<comment type="caution">
    <text evidence="5">The sequence shown here is derived from an EMBL/GenBank/DDBJ whole genome shotgun (WGS) entry which is preliminary data.</text>
</comment>
<evidence type="ECO:0000256" key="3">
    <source>
        <dbReference type="ARBA" id="ARBA00022737"/>
    </source>
</evidence>
<dbReference type="AlphaFoldDB" id="A0AAW1JNJ5"/>
<dbReference type="GO" id="GO:0005929">
    <property type="term" value="C:cilium"/>
    <property type="evidence" value="ECO:0007669"/>
    <property type="project" value="TreeGrafter"/>
</dbReference>
<sequence length="367" mass="42244">MKREEQARKRAKMREDLPVLTKEQIRRYRMPLHQALFCELEEKDLPSSAALLHQLIDYQKWLRKSHGPDSRIWARPRLVYSAEVLKTLVEGFTLAEKAHYERDVATECDNFLRLGVKFCFGDSDWWWLGEQLLVQSVNISSKYHGDGQRRFATSKYIMGKFLFENEKELEPAIMNLKEARYLSNGHSWTAAKYLQCSQKTVFVESCLGLHKALLSQAKIVMNYDPEHAIILCARARRRAYDACDHEGEAKALMLQGNCEIIAGLVNSAAQSFYKVLLMHIKAKRIEETCEARIYLIQAYLNAQVLIDDIKAVLKQDVMINPITSNIQANLASITNHASTTGVKLPTMQLPKFNGKYTGWLEFRDETH</sequence>
<reference evidence="5 6" key="1">
    <citation type="journal article" date="2024" name="BMC Genomics">
        <title>De novo assembly and annotation of Popillia japonica's genome with initial clues to its potential as an invasive pest.</title>
        <authorList>
            <person name="Cucini C."/>
            <person name="Boschi S."/>
            <person name="Funari R."/>
            <person name="Cardaioli E."/>
            <person name="Iannotti N."/>
            <person name="Marturano G."/>
            <person name="Paoli F."/>
            <person name="Bruttini M."/>
            <person name="Carapelli A."/>
            <person name="Frati F."/>
            <person name="Nardi F."/>
        </authorList>
    </citation>
    <scope>NUCLEOTIDE SEQUENCE [LARGE SCALE GENOMIC DNA]</scope>
    <source>
        <strain evidence="5">DMR45628</strain>
    </source>
</reference>
<proteinExistence type="predicted"/>
<accession>A0AAW1JNJ5</accession>
<dbReference type="EMBL" id="JASPKY010000347">
    <property type="protein sequence ID" value="KAK9704567.1"/>
    <property type="molecule type" value="Genomic_DNA"/>
</dbReference>
<protein>
    <submittedName>
        <fullName evidence="5">Uncharacterized protein</fullName>
    </submittedName>
</protein>
<keyword evidence="6" id="KW-1185">Reference proteome</keyword>
<name>A0AAW1JNJ5_POPJA</name>
<keyword evidence="4" id="KW-0802">TPR repeat</keyword>
<dbReference type="InterPro" id="IPR051476">
    <property type="entry name" value="Bac_ResReg_Asp_Phosphatase"/>
</dbReference>
<dbReference type="Proteomes" id="UP001458880">
    <property type="component" value="Unassembled WGS sequence"/>
</dbReference>
<evidence type="ECO:0000256" key="1">
    <source>
        <dbReference type="ARBA" id="ARBA00004496"/>
    </source>
</evidence>
<comment type="subcellular location">
    <subcellularLocation>
        <location evidence="1">Cytoplasm</location>
    </subcellularLocation>
</comment>
<dbReference type="PANTHER" id="PTHR46630:SF1">
    <property type="entry name" value="TETRATRICOPEPTIDE REPEAT PROTEIN 29"/>
    <property type="match status" value="1"/>
</dbReference>
<evidence type="ECO:0000256" key="2">
    <source>
        <dbReference type="ARBA" id="ARBA00022490"/>
    </source>
</evidence>
<keyword evidence="3" id="KW-0677">Repeat</keyword>
<organism evidence="5 6">
    <name type="scientific">Popillia japonica</name>
    <name type="common">Japanese beetle</name>
    <dbReference type="NCBI Taxonomy" id="7064"/>
    <lineage>
        <taxon>Eukaryota</taxon>
        <taxon>Metazoa</taxon>
        <taxon>Ecdysozoa</taxon>
        <taxon>Arthropoda</taxon>
        <taxon>Hexapoda</taxon>
        <taxon>Insecta</taxon>
        <taxon>Pterygota</taxon>
        <taxon>Neoptera</taxon>
        <taxon>Endopterygota</taxon>
        <taxon>Coleoptera</taxon>
        <taxon>Polyphaga</taxon>
        <taxon>Scarabaeiformia</taxon>
        <taxon>Scarabaeidae</taxon>
        <taxon>Rutelinae</taxon>
        <taxon>Popillia</taxon>
    </lineage>
</organism>
<evidence type="ECO:0000256" key="4">
    <source>
        <dbReference type="ARBA" id="ARBA00022803"/>
    </source>
</evidence>
<dbReference type="PANTHER" id="PTHR46630">
    <property type="entry name" value="TETRATRICOPEPTIDE REPEAT PROTEIN 29"/>
    <property type="match status" value="1"/>
</dbReference>
<evidence type="ECO:0000313" key="6">
    <source>
        <dbReference type="Proteomes" id="UP001458880"/>
    </source>
</evidence>
<keyword evidence="2" id="KW-0963">Cytoplasm</keyword>
<dbReference type="GO" id="GO:0003341">
    <property type="term" value="P:cilium movement"/>
    <property type="evidence" value="ECO:0007669"/>
    <property type="project" value="TreeGrafter"/>
</dbReference>
<evidence type="ECO:0000313" key="5">
    <source>
        <dbReference type="EMBL" id="KAK9704567.1"/>
    </source>
</evidence>
<gene>
    <name evidence="5" type="ORF">QE152_g27799</name>
</gene>